<evidence type="ECO:0000256" key="1">
    <source>
        <dbReference type="SAM" id="MobiDB-lite"/>
    </source>
</evidence>
<evidence type="ECO:0000313" key="6">
    <source>
        <dbReference type="Proteomes" id="UP000541470"/>
    </source>
</evidence>
<dbReference type="EMBL" id="JABBGK010000009">
    <property type="protein sequence ID" value="NML76890.1"/>
    <property type="molecule type" value="Genomic_DNA"/>
</dbReference>
<accession>A0A7Y0FYE9</accession>
<dbReference type="InterPro" id="IPR043128">
    <property type="entry name" value="Rev_trsase/Diguanyl_cyclase"/>
</dbReference>
<feature type="transmembrane region" description="Helical" evidence="2">
    <location>
        <begin position="127"/>
        <end position="160"/>
    </location>
</feature>
<dbReference type="InterPro" id="IPR001633">
    <property type="entry name" value="EAL_dom"/>
</dbReference>
<dbReference type="Proteomes" id="UP000541470">
    <property type="component" value="Unassembled WGS sequence"/>
</dbReference>
<dbReference type="PANTHER" id="PTHR33121">
    <property type="entry name" value="CYCLIC DI-GMP PHOSPHODIESTERASE PDEF"/>
    <property type="match status" value="1"/>
</dbReference>
<keyword evidence="6" id="KW-1185">Reference proteome</keyword>
<feature type="transmembrane region" description="Helical" evidence="2">
    <location>
        <begin position="67"/>
        <end position="88"/>
    </location>
</feature>
<dbReference type="Pfam" id="PF00990">
    <property type="entry name" value="GGDEF"/>
    <property type="match status" value="1"/>
</dbReference>
<dbReference type="InterPro" id="IPR035919">
    <property type="entry name" value="EAL_sf"/>
</dbReference>
<dbReference type="SUPFAM" id="SSF141868">
    <property type="entry name" value="EAL domain-like"/>
    <property type="match status" value="1"/>
</dbReference>
<dbReference type="Gene3D" id="3.20.20.450">
    <property type="entry name" value="EAL domain"/>
    <property type="match status" value="1"/>
</dbReference>
<dbReference type="Pfam" id="PF00563">
    <property type="entry name" value="EAL"/>
    <property type="match status" value="1"/>
</dbReference>
<evidence type="ECO:0000313" key="5">
    <source>
        <dbReference type="EMBL" id="NML76890.1"/>
    </source>
</evidence>
<dbReference type="InterPro" id="IPR000160">
    <property type="entry name" value="GGDEF_dom"/>
</dbReference>
<feature type="region of interest" description="Disordered" evidence="1">
    <location>
        <begin position="1"/>
        <end position="20"/>
    </location>
</feature>
<dbReference type="RefSeq" id="WP_169595455.1">
    <property type="nucleotide sequence ID" value="NZ_JABBGK010000009.1"/>
</dbReference>
<dbReference type="SMART" id="SM00052">
    <property type="entry name" value="EAL"/>
    <property type="match status" value="1"/>
</dbReference>
<feature type="transmembrane region" description="Helical" evidence="2">
    <location>
        <begin position="100"/>
        <end position="121"/>
    </location>
</feature>
<dbReference type="NCBIfam" id="TIGR00254">
    <property type="entry name" value="GGDEF"/>
    <property type="match status" value="1"/>
</dbReference>
<reference evidence="5 6" key="1">
    <citation type="submission" date="2020-04" db="EMBL/GenBank/DDBJ databases">
        <title>Rhizobium sp. S-51 isolated from soil.</title>
        <authorList>
            <person name="Dahal R.H."/>
        </authorList>
    </citation>
    <scope>NUCLEOTIDE SEQUENCE [LARGE SCALE GENOMIC DNA]</scope>
    <source>
        <strain evidence="5 6">S-51</strain>
    </source>
</reference>
<keyword evidence="2" id="KW-0812">Transmembrane</keyword>
<feature type="transmembrane region" description="Helical" evidence="2">
    <location>
        <begin position="172"/>
        <end position="194"/>
    </location>
</feature>
<gene>
    <name evidence="5" type="ORF">HHL25_22365</name>
</gene>
<evidence type="ECO:0000259" key="3">
    <source>
        <dbReference type="PROSITE" id="PS50883"/>
    </source>
</evidence>
<sequence length="644" mass="70561">MLALSRSHYPELPPPEELDSDALSGENLREQMVIAYLPIVRGFLVPAICYYAIITVAHFFYETWENFLTLGGISLLTAIIAFGLRNVWLARRIDFRALEAASLTMNLLIYMNIVSFLSIHFEPTKLVYFVLLIMVCSTSGVSFRVVVLGGVVSIVTMLWMANRAGGDIFLQFAFIGLAGAFAAIGMAMLMRGAILRAVRARVTADALRRRAERQADFDALTGLPNRRNFFATLEQLMASPAAGTYVGIIDLDGFKPVNDLYGHAVGDDLLVEVSRRIRRACPPDYMVARLGGDEFALAITRPLSEDALMHLGTAICEALRRPFTISDIPIAISGSIGFAHYPTNGVTARQIYERADHALYCAKRATRGDVVIFTERHEAEMSDCGRIEQTLRNADLVRELCTVFQPQYDILKGSISGFEALARWNSPTLGLVNPGLFIAAAERTGMIERVTGILLEKALAAAVTWPEGITLSFNLSPLDLVSARSITNVMRIVRESGIAPERMTFEITESVVVSDFERARDSLVALADMGCKIALDDFGAGYSSFGYIHRFPLHRIKTDRCFVTRLAEDNVVGLNILRAIAELCANLGVECLAEGIETEEELRSVQSAGIRFVQGYLHGRPMGAAEAAELIAARGEGEILAAAG</sequence>
<feature type="domain" description="EAL" evidence="3">
    <location>
        <begin position="384"/>
        <end position="635"/>
    </location>
</feature>
<dbReference type="PROSITE" id="PS50883">
    <property type="entry name" value="EAL"/>
    <property type="match status" value="1"/>
</dbReference>
<proteinExistence type="predicted"/>
<dbReference type="AlphaFoldDB" id="A0A7Y0FYE9"/>
<dbReference type="PROSITE" id="PS50887">
    <property type="entry name" value="GGDEF"/>
    <property type="match status" value="1"/>
</dbReference>
<feature type="transmembrane region" description="Helical" evidence="2">
    <location>
        <begin position="39"/>
        <end position="61"/>
    </location>
</feature>
<dbReference type="Gene3D" id="3.30.70.270">
    <property type="match status" value="1"/>
</dbReference>
<comment type="caution">
    <text evidence="5">The sequence shown here is derived from an EMBL/GenBank/DDBJ whole genome shotgun (WGS) entry which is preliminary data.</text>
</comment>
<evidence type="ECO:0000259" key="4">
    <source>
        <dbReference type="PROSITE" id="PS50887"/>
    </source>
</evidence>
<dbReference type="SMART" id="SM00267">
    <property type="entry name" value="GGDEF"/>
    <property type="match status" value="1"/>
</dbReference>
<dbReference type="SUPFAM" id="SSF55073">
    <property type="entry name" value="Nucleotide cyclase"/>
    <property type="match status" value="1"/>
</dbReference>
<dbReference type="InterPro" id="IPR029787">
    <property type="entry name" value="Nucleotide_cyclase"/>
</dbReference>
<dbReference type="CDD" id="cd01948">
    <property type="entry name" value="EAL"/>
    <property type="match status" value="1"/>
</dbReference>
<name>A0A7Y0FYE9_9HYPH</name>
<dbReference type="GO" id="GO:0071111">
    <property type="term" value="F:cyclic-guanylate-specific phosphodiesterase activity"/>
    <property type="evidence" value="ECO:0007669"/>
    <property type="project" value="InterPro"/>
</dbReference>
<keyword evidence="2" id="KW-0472">Membrane</keyword>
<keyword evidence="2" id="KW-1133">Transmembrane helix</keyword>
<dbReference type="PANTHER" id="PTHR33121:SF71">
    <property type="entry name" value="OXYGEN SENSOR PROTEIN DOSP"/>
    <property type="match status" value="1"/>
</dbReference>
<dbReference type="CDD" id="cd01949">
    <property type="entry name" value="GGDEF"/>
    <property type="match status" value="1"/>
</dbReference>
<feature type="domain" description="GGDEF" evidence="4">
    <location>
        <begin position="242"/>
        <end position="375"/>
    </location>
</feature>
<evidence type="ECO:0000256" key="2">
    <source>
        <dbReference type="SAM" id="Phobius"/>
    </source>
</evidence>
<dbReference type="InterPro" id="IPR050706">
    <property type="entry name" value="Cyclic-di-GMP_PDE-like"/>
</dbReference>
<protein>
    <submittedName>
        <fullName evidence="5">EAL domain-containing protein</fullName>
    </submittedName>
</protein>
<organism evidence="5 6">
    <name type="scientific">Rhizobium terricola</name>
    <dbReference type="NCBI Taxonomy" id="2728849"/>
    <lineage>
        <taxon>Bacteria</taxon>
        <taxon>Pseudomonadati</taxon>
        <taxon>Pseudomonadota</taxon>
        <taxon>Alphaproteobacteria</taxon>
        <taxon>Hyphomicrobiales</taxon>
        <taxon>Rhizobiaceae</taxon>
        <taxon>Rhizobium/Agrobacterium group</taxon>
        <taxon>Rhizobium</taxon>
    </lineage>
</organism>